<protein>
    <submittedName>
        <fullName evidence="5">Uncharacterized protein</fullName>
    </submittedName>
</protein>
<keyword evidence="4" id="KW-0472">Membrane</keyword>
<evidence type="ECO:0000313" key="6">
    <source>
        <dbReference type="Proteomes" id="UP001140510"/>
    </source>
</evidence>
<dbReference type="SUPFAM" id="SSF161084">
    <property type="entry name" value="MAPEG domain-like"/>
    <property type="match status" value="1"/>
</dbReference>
<comment type="caution">
    <text evidence="5">The sequence shown here is derived from an EMBL/GenBank/DDBJ whole genome shotgun (WGS) entry which is preliminary data.</text>
</comment>
<dbReference type="Gene3D" id="1.20.120.550">
    <property type="entry name" value="Membrane associated eicosanoid/glutathione metabolism-like domain"/>
    <property type="match status" value="1"/>
</dbReference>
<reference evidence="5" key="1">
    <citation type="submission" date="2022-10" db="EMBL/GenBank/DDBJ databases">
        <title>Tapping the CABI collections for fungal endophytes: first genome assemblies for Collariella, Neodidymelliopsis, Ascochyta clinopodiicola, Didymella pomorum, Didymosphaeria variabile, Neocosmospora piperis and Neocucurbitaria cava.</title>
        <authorList>
            <person name="Hill R."/>
        </authorList>
    </citation>
    <scope>NUCLEOTIDE SEQUENCE</scope>
    <source>
        <strain evidence="5">IMI 355091</strain>
    </source>
</reference>
<keyword evidence="6" id="KW-1185">Reference proteome</keyword>
<evidence type="ECO:0000256" key="1">
    <source>
        <dbReference type="ARBA" id="ARBA00004370"/>
    </source>
</evidence>
<name>A0A9W9D8J9_9PLEO</name>
<dbReference type="EMBL" id="JAPEVA010000035">
    <property type="protein sequence ID" value="KAJ4405374.1"/>
    <property type="molecule type" value="Genomic_DNA"/>
</dbReference>
<dbReference type="InterPro" id="IPR001129">
    <property type="entry name" value="Membr-assoc_MAPEG"/>
</dbReference>
<dbReference type="OrthoDB" id="2122304at2759"/>
<dbReference type="AlphaFoldDB" id="A0A9W9D8J9"/>
<evidence type="ECO:0000256" key="3">
    <source>
        <dbReference type="ARBA" id="ARBA00022989"/>
    </source>
</evidence>
<keyword evidence="2" id="KW-0812">Transmembrane</keyword>
<evidence type="ECO:0000256" key="4">
    <source>
        <dbReference type="ARBA" id="ARBA00023136"/>
    </source>
</evidence>
<comment type="subcellular location">
    <subcellularLocation>
        <location evidence="1">Membrane</location>
    </subcellularLocation>
</comment>
<dbReference type="GO" id="GO:0016020">
    <property type="term" value="C:membrane"/>
    <property type="evidence" value="ECO:0007669"/>
    <property type="project" value="UniProtKB-SubCell"/>
</dbReference>
<organism evidence="5 6">
    <name type="scientific">Didymella pomorum</name>
    <dbReference type="NCBI Taxonomy" id="749634"/>
    <lineage>
        <taxon>Eukaryota</taxon>
        <taxon>Fungi</taxon>
        <taxon>Dikarya</taxon>
        <taxon>Ascomycota</taxon>
        <taxon>Pezizomycotina</taxon>
        <taxon>Dothideomycetes</taxon>
        <taxon>Pleosporomycetidae</taxon>
        <taxon>Pleosporales</taxon>
        <taxon>Pleosporineae</taxon>
        <taxon>Didymellaceae</taxon>
        <taxon>Didymella</taxon>
    </lineage>
</organism>
<evidence type="ECO:0000313" key="5">
    <source>
        <dbReference type="EMBL" id="KAJ4405374.1"/>
    </source>
</evidence>
<dbReference type="InterPro" id="IPR023352">
    <property type="entry name" value="MAPEG-like_dom_sf"/>
</dbReference>
<accession>A0A9W9D8J9</accession>
<proteinExistence type="predicted"/>
<dbReference type="Pfam" id="PF01124">
    <property type="entry name" value="MAPEG"/>
    <property type="match status" value="1"/>
</dbReference>
<keyword evidence="3" id="KW-1133">Transmembrane helix</keyword>
<sequence>MAFLLNFDKNISYFTVKKYMPTPTRIYPSSNAIQLRGRLLRAEAASSNGFEALPLFAAAVTAGNAAGLSALTMNTLSRSWHPDKRRFDSKYGRLGQRYA</sequence>
<evidence type="ECO:0000256" key="2">
    <source>
        <dbReference type="ARBA" id="ARBA00022692"/>
    </source>
</evidence>
<gene>
    <name evidence="5" type="ORF">N0V91_005325</name>
</gene>
<dbReference type="Proteomes" id="UP001140510">
    <property type="component" value="Unassembled WGS sequence"/>
</dbReference>